<comment type="catalytic activity">
    <reaction evidence="1">
        <text>Random hydrolysis of (1-&gt;4)-beta-D-mannosidic linkages in mannans, galactomannans and glucomannans.</text>
        <dbReference type="EC" id="3.2.1.78"/>
    </reaction>
</comment>
<name>A0A1Y1VSV3_9FUNG</name>
<dbReference type="PANTHER" id="PTHR31451:SF39">
    <property type="entry name" value="MANNAN ENDO-1,4-BETA-MANNOSIDASE 1"/>
    <property type="match status" value="1"/>
</dbReference>
<evidence type="ECO:0000256" key="3">
    <source>
        <dbReference type="ARBA" id="ARBA00005641"/>
    </source>
</evidence>
<dbReference type="STRING" id="1754192.A0A1Y1VSV3"/>
<keyword evidence="8" id="KW-0326">Glycosidase</keyword>
<dbReference type="EC" id="3.2.1.78" evidence="4"/>
<proteinExistence type="inferred from homology"/>
<evidence type="ECO:0000256" key="8">
    <source>
        <dbReference type="ARBA" id="ARBA00023295"/>
    </source>
</evidence>
<dbReference type="SUPFAM" id="SSF51445">
    <property type="entry name" value="(Trans)glycosidases"/>
    <property type="match status" value="1"/>
</dbReference>
<accession>A0A1Y1VSV3</accession>
<evidence type="ECO:0000256" key="6">
    <source>
        <dbReference type="ARBA" id="ARBA00022729"/>
    </source>
</evidence>
<dbReference type="Proteomes" id="UP000193944">
    <property type="component" value="Unassembled WGS sequence"/>
</dbReference>
<evidence type="ECO:0000256" key="4">
    <source>
        <dbReference type="ARBA" id="ARBA00012706"/>
    </source>
</evidence>
<reference evidence="11 12" key="1">
    <citation type="submission" date="2016-08" db="EMBL/GenBank/DDBJ databases">
        <title>A Parts List for Fungal Cellulosomes Revealed by Comparative Genomics.</title>
        <authorList>
            <consortium name="DOE Joint Genome Institute"/>
            <person name="Haitjema C.H."/>
            <person name="Gilmore S.P."/>
            <person name="Henske J.K."/>
            <person name="Solomon K.V."/>
            <person name="De Groot R."/>
            <person name="Kuo A."/>
            <person name="Mondo S.J."/>
            <person name="Salamov A.A."/>
            <person name="Labutti K."/>
            <person name="Zhao Z."/>
            <person name="Chiniquy J."/>
            <person name="Barry K."/>
            <person name="Brewer H.M."/>
            <person name="Purvine S.O."/>
            <person name="Wright A.T."/>
            <person name="Boxma B."/>
            <person name="Van Alen T."/>
            <person name="Hackstein J.H."/>
            <person name="Baker S.E."/>
            <person name="Grigoriev I.V."/>
            <person name="O'Malley M.A."/>
        </authorList>
    </citation>
    <scope>NUCLEOTIDE SEQUENCE [LARGE SCALE GENOMIC DNA]</scope>
    <source>
        <strain evidence="11 12">S4</strain>
    </source>
</reference>
<dbReference type="GO" id="GO:0016985">
    <property type="term" value="F:mannan endo-1,4-beta-mannosidase activity"/>
    <property type="evidence" value="ECO:0007669"/>
    <property type="project" value="UniProtKB-EC"/>
</dbReference>
<dbReference type="GO" id="GO:0005576">
    <property type="term" value="C:extracellular region"/>
    <property type="evidence" value="ECO:0007669"/>
    <property type="project" value="UniProtKB-SubCell"/>
</dbReference>
<evidence type="ECO:0000256" key="9">
    <source>
        <dbReference type="SAM" id="SignalP"/>
    </source>
</evidence>
<keyword evidence="5" id="KW-0964">Secreted</keyword>
<evidence type="ECO:0000256" key="2">
    <source>
        <dbReference type="ARBA" id="ARBA00004613"/>
    </source>
</evidence>
<sequence>MNNLYLLTFCLALFSKLAYSLSIVKRCGDQFVVDNKSFYFIGSNSYYLHCFNTTYTTPEVLDIYSKFNFTVMRTWGFHDIGNIREGVYYTSFNNVTREIEINEGENGLQRLDYIIAEAEKRGIRIILPLTNNWEQFGGIEQWVAYYGFKEHHRFYTEPELKKAFKKYIKAIVNRTNTITGKKYKEDGTIFAWEIANEPRCWATNPDDMLSCNKDMITNWLDEMSTYIRKLDKKHMIATGEEGYGLKGYNDELKVNQFIEGSDFLKNAGLKNIDFVTVHLYPSNWEFTDYLGEGLDYIISRIESAKSKLNKPVIMEEFGLPKEYREEMYPIYMKTMINYDYNGIMFWMVANKVYGDHGGYTLFEDDLEVLMSEYPPIMKAKSGKRINKKQCKKLNSKKL</sequence>
<evidence type="ECO:0000259" key="10">
    <source>
        <dbReference type="Pfam" id="PF26410"/>
    </source>
</evidence>
<comment type="similarity">
    <text evidence="3">Belongs to the glycosyl hydrolase 5 (cellulase A) family.</text>
</comment>
<comment type="subcellular location">
    <subcellularLocation>
        <location evidence="2">Secreted</location>
    </subcellularLocation>
</comment>
<organism evidence="11 12">
    <name type="scientific">Anaeromyces robustus</name>
    <dbReference type="NCBI Taxonomy" id="1754192"/>
    <lineage>
        <taxon>Eukaryota</taxon>
        <taxon>Fungi</taxon>
        <taxon>Fungi incertae sedis</taxon>
        <taxon>Chytridiomycota</taxon>
        <taxon>Chytridiomycota incertae sedis</taxon>
        <taxon>Neocallimastigomycetes</taxon>
        <taxon>Neocallimastigales</taxon>
        <taxon>Neocallimastigaceae</taxon>
        <taxon>Anaeromyces</taxon>
    </lineage>
</organism>
<feature type="chain" id="PRO_5012033536" description="mannan endo-1,4-beta-mannosidase" evidence="9">
    <location>
        <begin position="21"/>
        <end position="398"/>
    </location>
</feature>
<dbReference type="InterPro" id="IPR017853">
    <property type="entry name" value="GH"/>
</dbReference>
<dbReference type="OrthoDB" id="406631at2759"/>
<reference evidence="11 12" key="2">
    <citation type="submission" date="2016-08" db="EMBL/GenBank/DDBJ databases">
        <title>Pervasive Adenine N6-methylation of Active Genes in Fungi.</title>
        <authorList>
            <consortium name="DOE Joint Genome Institute"/>
            <person name="Mondo S.J."/>
            <person name="Dannebaum R.O."/>
            <person name="Kuo R.C."/>
            <person name="Labutti K."/>
            <person name="Haridas S."/>
            <person name="Kuo A."/>
            <person name="Salamov A."/>
            <person name="Ahrendt S.R."/>
            <person name="Lipzen A."/>
            <person name="Sullivan W."/>
            <person name="Andreopoulos W.B."/>
            <person name="Clum A."/>
            <person name="Lindquist E."/>
            <person name="Daum C."/>
            <person name="Ramamoorthy G.K."/>
            <person name="Gryganskyi A."/>
            <person name="Culley D."/>
            <person name="Magnuson J.K."/>
            <person name="James T.Y."/>
            <person name="O'Malley M.A."/>
            <person name="Stajich J.E."/>
            <person name="Spatafora J.W."/>
            <person name="Visel A."/>
            <person name="Grigoriev I.V."/>
        </authorList>
    </citation>
    <scope>NUCLEOTIDE SEQUENCE [LARGE SCALE GENOMIC DNA]</scope>
    <source>
        <strain evidence="11 12">S4</strain>
    </source>
</reference>
<keyword evidence="6 9" id="KW-0732">Signal</keyword>
<dbReference type="EMBL" id="MCFG01000532">
    <property type="protein sequence ID" value="ORX64357.1"/>
    <property type="molecule type" value="Genomic_DNA"/>
</dbReference>
<dbReference type="InterPro" id="IPR001547">
    <property type="entry name" value="Glyco_hydro_5"/>
</dbReference>
<keyword evidence="12" id="KW-1185">Reference proteome</keyword>
<dbReference type="PANTHER" id="PTHR31451">
    <property type="match status" value="1"/>
</dbReference>
<evidence type="ECO:0000256" key="5">
    <source>
        <dbReference type="ARBA" id="ARBA00022525"/>
    </source>
</evidence>
<feature type="signal peptide" evidence="9">
    <location>
        <begin position="1"/>
        <end position="20"/>
    </location>
</feature>
<dbReference type="AlphaFoldDB" id="A0A1Y1VSV3"/>
<evidence type="ECO:0000313" key="12">
    <source>
        <dbReference type="Proteomes" id="UP000193944"/>
    </source>
</evidence>
<dbReference type="Pfam" id="PF26410">
    <property type="entry name" value="GH5_mannosidase"/>
    <property type="match status" value="1"/>
</dbReference>
<evidence type="ECO:0000256" key="1">
    <source>
        <dbReference type="ARBA" id="ARBA00001678"/>
    </source>
</evidence>
<comment type="caution">
    <text evidence="11">The sequence shown here is derived from an EMBL/GenBank/DDBJ whole genome shotgun (WGS) entry which is preliminary data.</text>
</comment>
<dbReference type="Gene3D" id="3.20.20.80">
    <property type="entry name" value="Glycosidases"/>
    <property type="match status" value="1"/>
</dbReference>
<keyword evidence="7 11" id="KW-0378">Hydrolase</keyword>
<dbReference type="InterPro" id="IPR045053">
    <property type="entry name" value="MAN-like"/>
</dbReference>
<gene>
    <name evidence="11" type="ORF">BCR32DRAFT_129723</name>
</gene>
<dbReference type="GO" id="GO:0046355">
    <property type="term" value="P:mannan catabolic process"/>
    <property type="evidence" value="ECO:0007669"/>
    <property type="project" value="UniProtKB-ARBA"/>
</dbReference>
<evidence type="ECO:0000256" key="7">
    <source>
        <dbReference type="ARBA" id="ARBA00022801"/>
    </source>
</evidence>
<protein>
    <recommendedName>
        <fullName evidence="4">mannan endo-1,4-beta-mannosidase</fullName>
        <ecNumber evidence="4">3.2.1.78</ecNumber>
    </recommendedName>
</protein>
<evidence type="ECO:0000313" key="11">
    <source>
        <dbReference type="EMBL" id="ORX64357.1"/>
    </source>
</evidence>
<feature type="domain" description="Glycoside hydrolase family 5" evidence="10">
    <location>
        <begin position="23"/>
        <end position="352"/>
    </location>
</feature>